<accession>A0A061IYD7</accession>
<dbReference type="EMBL" id="AUPL01004143">
    <property type="protein sequence ID" value="ESL08158.1"/>
    <property type="molecule type" value="Genomic_DNA"/>
</dbReference>
<feature type="transmembrane region" description="Helical" evidence="1">
    <location>
        <begin position="60"/>
        <end position="79"/>
    </location>
</feature>
<dbReference type="Proteomes" id="UP000031737">
    <property type="component" value="Unassembled WGS sequence"/>
</dbReference>
<keyword evidence="1" id="KW-1133">Transmembrane helix</keyword>
<organism evidence="2 3">
    <name type="scientific">Trypanosoma rangeli SC58</name>
    <dbReference type="NCBI Taxonomy" id="429131"/>
    <lineage>
        <taxon>Eukaryota</taxon>
        <taxon>Discoba</taxon>
        <taxon>Euglenozoa</taxon>
        <taxon>Kinetoplastea</taxon>
        <taxon>Metakinetoplastina</taxon>
        <taxon>Trypanosomatida</taxon>
        <taxon>Trypanosomatidae</taxon>
        <taxon>Trypanosoma</taxon>
        <taxon>Herpetosoma</taxon>
    </lineage>
</organism>
<keyword evidence="1" id="KW-0472">Membrane</keyword>
<sequence length="219" mass="23284">MGLLSNATIFTLMVLPVFLLTKGHRIEFGRLIVLAAVIASYMIAESTLLASLAGMPLPQHLVTVVVIPVVDTLLMNFVLNDPKARKVLRVHDTSDDAGAVVAALWTTVELVLYRCFRWYRVVSVLGFDAENLVSAAESFVGLNALLLAARRINNLGNNGGGGNIATQHAWVAVLFLRVVMTAVGVALGSTLAGSVLFAAALLLLQLLCPPAHATNGKED</sequence>
<gene>
    <name evidence="2" type="ORF">TRSC58_04143</name>
</gene>
<keyword evidence="3" id="KW-1185">Reference proteome</keyword>
<feature type="transmembrane region" description="Helical" evidence="1">
    <location>
        <begin position="6"/>
        <end position="24"/>
    </location>
</feature>
<name>A0A061IYD7_TRYRA</name>
<keyword evidence="1" id="KW-0812">Transmembrane</keyword>
<comment type="caution">
    <text evidence="2">The sequence shown here is derived from an EMBL/GenBank/DDBJ whole genome shotgun (WGS) entry which is preliminary data.</text>
</comment>
<evidence type="ECO:0000313" key="3">
    <source>
        <dbReference type="Proteomes" id="UP000031737"/>
    </source>
</evidence>
<feature type="transmembrane region" description="Helical" evidence="1">
    <location>
        <begin position="174"/>
        <end position="207"/>
    </location>
</feature>
<reference evidence="2 3" key="1">
    <citation type="submission" date="2013-07" db="EMBL/GenBank/DDBJ databases">
        <authorList>
            <person name="Stoco P.H."/>
            <person name="Wagner G."/>
            <person name="Gerber A."/>
            <person name="Zaha A."/>
            <person name="Thompson C."/>
            <person name="Bartholomeu D.C."/>
            <person name="Luckemeyer D.D."/>
            <person name="Bahia D."/>
            <person name="Loreto E."/>
            <person name="Prestes E.B."/>
            <person name="Lima F.M."/>
            <person name="Rodrigues-Luiz G."/>
            <person name="Vallejo G.A."/>
            <person name="Filho J.F."/>
            <person name="Monteiro K.M."/>
            <person name="Tyler K.M."/>
            <person name="de Almeida L.G."/>
            <person name="Ortiz M.F."/>
            <person name="Siervo M.A."/>
            <person name="de Moraes M.H."/>
            <person name="Cunha O.L."/>
            <person name="Mendonca-Neto R."/>
            <person name="Silva R."/>
            <person name="Teixeira S.M."/>
            <person name="Murta S.M."/>
            <person name="Sincero T.C."/>
            <person name="Mendes T.A."/>
            <person name="Urmenyi T.P."/>
            <person name="Silva V.G."/>
            <person name="da Rocha W.D."/>
            <person name="Andersson B."/>
            <person name="Romanha A.J."/>
            <person name="Steindel M."/>
            <person name="de Vasconcelos A.T."/>
            <person name="Grisard E.C."/>
        </authorList>
    </citation>
    <scope>NUCLEOTIDE SEQUENCE [LARGE SCALE GENOMIC DNA]</scope>
    <source>
        <strain evidence="2 3">SC58</strain>
    </source>
</reference>
<evidence type="ECO:0000256" key="1">
    <source>
        <dbReference type="SAM" id="Phobius"/>
    </source>
</evidence>
<proteinExistence type="predicted"/>
<dbReference type="VEuPathDB" id="TriTrypDB:TRSC58_04143"/>
<evidence type="ECO:0000313" key="2">
    <source>
        <dbReference type="EMBL" id="ESL08158.1"/>
    </source>
</evidence>
<protein>
    <recommendedName>
        <fullName evidence="4">Transmembrane protein</fullName>
    </recommendedName>
</protein>
<feature type="transmembrane region" description="Helical" evidence="1">
    <location>
        <begin position="31"/>
        <end position="54"/>
    </location>
</feature>
<evidence type="ECO:0008006" key="4">
    <source>
        <dbReference type="Google" id="ProtNLM"/>
    </source>
</evidence>
<dbReference type="AlphaFoldDB" id="A0A061IYD7"/>
<dbReference type="OrthoDB" id="266425at2759"/>